<comment type="catalytic activity">
    <reaction evidence="7">
        <text>(S)-4-amino-5-oxopentanoate = 5-aminolevulinate</text>
        <dbReference type="Rhea" id="RHEA:14265"/>
        <dbReference type="ChEBI" id="CHEBI:57501"/>
        <dbReference type="ChEBI" id="CHEBI:356416"/>
        <dbReference type="EC" id="5.4.3.8"/>
    </reaction>
</comment>
<dbReference type="Pfam" id="PF00202">
    <property type="entry name" value="Aminotran_3"/>
    <property type="match status" value="1"/>
</dbReference>
<dbReference type="GO" id="GO:0008483">
    <property type="term" value="F:transaminase activity"/>
    <property type="evidence" value="ECO:0007669"/>
    <property type="project" value="InterPro"/>
</dbReference>
<keyword evidence="9" id="KW-1185">Reference proteome</keyword>
<evidence type="ECO:0000256" key="5">
    <source>
        <dbReference type="ARBA" id="ARBA00023235"/>
    </source>
</evidence>
<proteinExistence type="inferred from homology"/>
<evidence type="ECO:0000256" key="7">
    <source>
        <dbReference type="HAMAP-Rule" id="MF_00375"/>
    </source>
</evidence>
<name>A0A7W7Y2H3_9BACT</name>
<protein>
    <recommendedName>
        <fullName evidence="7">Glutamate-1-semialdehyde 2,1-aminomutase</fullName>
        <shortName evidence="7">GSA</shortName>
        <ecNumber evidence="7">5.4.3.8</ecNumber>
    </recommendedName>
    <alternativeName>
        <fullName evidence="7">Glutamate-1-semialdehyde aminotransferase</fullName>
        <shortName evidence="7">GSA-AT</shortName>
    </alternativeName>
</protein>
<evidence type="ECO:0000256" key="4">
    <source>
        <dbReference type="ARBA" id="ARBA00022898"/>
    </source>
</evidence>
<comment type="pathway">
    <text evidence="2">Porphyrin-containing compound metabolism; protoporphyrin-IX biosynthesis; 5-aminolevulinate from L-glutamyl-tRNA(Glu): step 2/2.</text>
</comment>
<dbReference type="NCBIfam" id="TIGR00713">
    <property type="entry name" value="hemL"/>
    <property type="match status" value="1"/>
</dbReference>
<comment type="cofactor">
    <cofactor evidence="1 7">
        <name>pyridoxal 5'-phosphate</name>
        <dbReference type="ChEBI" id="CHEBI:597326"/>
    </cofactor>
</comment>
<dbReference type="EMBL" id="JACHID010000001">
    <property type="protein sequence ID" value="MBB5020871.1"/>
    <property type="molecule type" value="Genomic_DNA"/>
</dbReference>
<keyword evidence="5 7" id="KW-0413">Isomerase</keyword>
<dbReference type="InterPro" id="IPR015421">
    <property type="entry name" value="PyrdxlP-dep_Trfase_major"/>
</dbReference>
<dbReference type="InterPro" id="IPR005814">
    <property type="entry name" value="Aminotrans_3"/>
</dbReference>
<dbReference type="FunFam" id="3.40.640.10:FF:000021">
    <property type="entry name" value="Glutamate-1-semialdehyde 2,1-aminomutase"/>
    <property type="match status" value="1"/>
</dbReference>
<dbReference type="PANTHER" id="PTHR43713:SF3">
    <property type="entry name" value="GLUTAMATE-1-SEMIALDEHYDE 2,1-AMINOMUTASE 1, CHLOROPLASTIC-RELATED"/>
    <property type="match status" value="1"/>
</dbReference>
<dbReference type="GO" id="GO:0006782">
    <property type="term" value="P:protoporphyrinogen IX biosynthetic process"/>
    <property type="evidence" value="ECO:0007669"/>
    <property type="project" value="UniProtKB-UniRule"/>
</dbReference>
<dbReference type="UniPathway" id="UPA00251">
    <property type="reaction ID" value="UER00317"/>
</dbReference>
<dbReference type="SUPFAM" id="SSF53383">
    <property type="entry name" value="PLP-dependent transferases"/>
    <property type="match status" value="1"/>
</dbReference>
<comment type="subunit">
    <text evidence="7">Homodimer.</text>
</comment>
<comment type="caution">
    <text evidence="8">The sequence shown here is derived from an EMBL/GenBank/DDBJ whole genome shotgun (WGS) entry which is preliminary data.</text>
</comment>
<gene>
    <name evidence="7" type="primary">hemL</name>
    <name evidence="8" type="ORF">HNR37_000174</name>
</gene>
<dbReference type="Gene3D" id="3.90.1150.10">
    <property type="entry name" value="Aspartate Aminotransferase, domain 1"/>
    <property type="match status" value="1"/>
</dbReference>
<dbReference type="InterPro" id="IPR049704">
    <property type="entry name" value="Aminotrans_3_PPA_site"/>
</dbReference>
<dbReference type="Proteomes" id="UP000528322">
    <property type="component" value="Unassembled WGS sequence"/>
</dbReference>
<dbReference type="PROSITE" id="PS00600">
    <property type="entry name" value="AA_TRANSFER_CLASS_3"/>
    <property type="match status" value="1"/>
</dbReference>
<comment type="similarity">
    <text evidence="3 7">Belongs to the class-III pyridoxal-phosphate-dependent aminotransferase family. HemL subfamily.</text>
</comment>
<dbReference type="PANTHER" id="PTHR43713">
    <property type="entry name" value="GLUTAMATE-1-SEMIALDEHYDE 2,1-AMINOMUTASE"/>
    <property type="match status" value="1"/>
</dbReference>
<dbReference type="InterPro" id="IPR004639">
    <property type="entry name" value="4pyrrol_synth_GluAld_NH2Trfase"/>
</dbReference>
<evidence type="ECO:0000256" key="3">
    <source>
        <dbReference type="ARBA" id="ARBA00008981"/>
    </source>
</evidence>
<evidence type="ECO:0000313" key="8">
    <source>
        <dbReference type="EMBL" id="MBB5020871.1"/>
    </source>
</evidence>
<dbReference type="AlphaFoldDB" id="A0A7W7Y2H3"/>
<organism evidence="8 9">
    <name type="scientific">Desulfurispira natronophila</name>
    <dbReference type="NCBI Taxonomy" id="682562"/>
    <lineage>
        <taxon>Bacteria</taxon>
        <taxon>Pseudomonadati</taxon>
        <taxon>Chrysiogenota</taxon>
        <taxon>Chrysiogenia</taxon>
        <taxon>Chrysiogenales</taxon>
        <taxon>Chrysiogenaceae</taxon>
        <taxon>Desulfurispira</taxon>
    </lineage>
</organism>
<reference evidence="8 9" key="1">
    <citation type="submission" date="2020-08" db="EMBL/GenBank/DDBJ databases">
        <title>Genomic Encyclopedia of Type Strains, Phase IV (KMG-IV): sequencing the most valuable type-strain genomes for metagenomic binning, comparative biology and taxonomic classification.</title>
        <authorList>
            <person name="Goeker M."/>
        </authorList>
    </citation>
    <scope>NUCLEOTIDE SEQUENCE [LARGE SCALE GENOMIC DNA]</scope>
    <source>
        <strain evidence="8 9">DSM 22071</strain>
    </source>
</reference>
<dbReference type="EC" id="5.4.3.8" evidence="7"/>
<evidence type="ECO:0000256" key="1">
    <source>
        <dbReference type="ARBA" id="ARBA00001933"/>
    </source>
</evidence>
<evidence type="ECO:0000313" key="9">
    <source>
        <dbReference type="Proteomes" id="UP000528322"/>
    </source>
</evidence>
<sequence>MKSKKLFERAINCIPGGVNSPVRAFASVEADPVFIDSAYGSKIKDVEENEYIDYVGSWGPMILGHGYPSVVDALLRQMVKGISYGAPTELEVELAQMVCERVPSVELVRMVNSGTEATMSAIRVARGYTKRDKIVKFEGCYHGHSDGLLVKAGSGALTYGVPTSPGVPEDYAKNTLTAQFNDLESVKELFVQNEGEIACVILEPVPGNMGVIEPTKEFLSGLRHLTQSYGSLLVFDEVMSGFRLSPAGFQGLSDVMPDLTTFGKVIGGGLPVGAYGGKQEIMSLVSPAGPVYQAGTLSGNPLAMVAGIETLKATAAPDFYSKLGQTSSIIAQGMSDILKEAGVAHVLNQLGSMFTIFFTERSQVTNFADATSSDTKRFGAYFRNMLQNGVYLPASQFEACFVSGAHSEKDVDATLEACRKATKTL</sequence>
<dbReference type="RefSeq" id="WP_183728451.1">
    <property type="nucleotide sequence ID" value="NZ_JACHID010000001.1"/>
</dbReference>
<dbReference type="GO" id="GO:0005737">
    <property type="term" value="C:cytoplasm"/>
    <property type="evidence" value="ECO:0007669"/>
    <property type="project" value="UniProtKB-SubCell"/>
</dbReference>
<keyword evidence="7" id="KW-0963">Cytoplasm</keyword>
<dbReference type="Gene3D" id="3.40.640.10">
    <property type="entry name" value="Type I PLP-dependent aspartate aminotransferase-like (Major domain)"/>
    <property type="match status" value="1"/>
</dbReference>
<feature type="modified residue" description="N6-(pyridoxal phosphate)lysine" evidence="7">
    <location>
        <position position="264"/>
    </location>
</feature>
<dbReference type="InterPro" id="IPR015424">
    <property type="entry name" value="PyrdxlP-dep_Trfase"/>
</dbReference>
<evidence type="ECO:0000256" key="6">
    <source>
        <dbReference type="ARBA" id="ARBA00023244"/>
    </source>
</evidence>
<dbReference type="CDD" id="cd00610">
    <property type="entry name" value="OAT_like"/>
    <property type="match status" value="1"/>
</dbReference>
<keyword evidence="4 7" id="KW-0663">Pyridoxal phosphate</keyword>
<dbReference type="GO" id="GO:0042286">
    <property type="term" value="F:glutamate-1-semialdehyde 2,1-aminomutase activity"/>
    <property type="evidence" value="ECO:0007669"/>
    <property type="project" value="UniProtKB-UniRule"/>
</dbReference>
<evidence type="ECO:0000256" key="2">
    <source>
        <dbReference type="ARBA" id="ARBA00004819"/>
    </source>
</evidence>
<keyword evidence="6 7" id="KW-0627">Porphyrin biosynthesis</keyword>
<dbReference type="GO" id="GO:0030170">
    <property type="term" value="F:pyridoxal phosphate binding"/>
    <property type="evidence" value="ECO:0007669"/>
    <property type="project" value="InterPro"/>
</dbReference>
<comment type="subcellular location">
    <subcellularLocation>
        <location evidence="7">Cytoplasm</location>
    </subcellularLocation>
</comment>
<dbReference type="InterPro" id="IPR015422">
    <property type="entry name" value="PyrdxlP-dep_Trfase_small"/>
</dbReference>
<dbReference type="NCBIfam" id="NF000818">
    <property type="entry name" value="PRK00062.1"/>
    <property type="match status" value="1"/>
</dbReference>
<dbReference type="HAMAP" id="MF_00375">
    <property type="entry name" value="HemL_aminotrans_3"/>
    <property type="match status" value="1"/>
</dbReference>
<accession>A0A7W7Y2H3</accession>